<evidence type="ECO:0000256" key="4">
    <source>
        <dbReference type="ARBA" id="ARBA00022801"/>
    </source>
</evidence>
<dbReference type="GO" id="GO:0016829">
    <property type="term" value="F:lyase activity"/>
    <property type="evidence" value="ECO:0007669"/>
    <property type="project" value="UniProtKB-KW"/>
</dbReference>
<keyword evidence="4 8" id="KW-0378">Hydrolase</keyword>
<dbReference type="GO" id="GO:0008233">
    <property type="term" value="F:peptidase activity"/>
    <property type="evidence" value="ECO:0007669"/>
    <property type="project" value="UniProtKB-KW"/>
</dbReference>
<sequence length="260" mass="29364">MCGRYASARKRHELLEEFDIPRDAPEARELAADYNVAPTKEVYAVLTRAPREEDGTPPAEEAAPVRQLRVVRWGLVPSWAKDPSIGSRMINARVETVAEKPAFRRAFARRRCLLPADGYYEWYAQEGEKKKQPYFIRPADGGVLAMAGIYEFWRDRTRPDDDPLAWWTTVTVITTDALDELGRIHDRMPMFVPHWDWSAWLDPSLGEAEAALGLLRPAAETGLIAYPVSTDVNNVRNNGPELVKPLPEEGISGEYAPTLF</sequence>
<dbReference type="Gene3D" id="3.90.1680.10">
    <property type="entry name" value="SOS response associated peptidase-like"/>
    <property type="match status" value="1"/>
</dbReference>
<keyword evidence="6" id="KW-0238">DNA-binding</keyword>
<dbReference type="OrthoDB" id="9782620at2"/>
<evidence type="ECO:0000256" key="1">
    <source>
        <dbReference type="ARBA" id="ARBA00008136"/>
    </source>
</evidence>
<evidence type="ECO:0000313" key="9">
    <source>
        <dbReference type="EMBL" id="RJL25192.1"/>
    </source>
</evidence>
<dbReference type="AlphaFoldDB" id="A0A3A4B0Q9"/>
<keyword evidence="3" id="KW-0227">DNA damage</keyword>
<evidence type="ECO:0000256" key="8">
    <source>
        <dbReference type="RuleBase" id="RU364100"/>
    </source>
</evidence>
<dbReference type="GO" id="GO:0106300">
    <property type="term" value="P:protein-DNA covalent cross-linking repair"/>
    <property type="evidence" value="ECO:0007669"/>
    <property type="project" value="InterPro"/>
</dbReference>
<evidence type="ECO:0000256" key="6">
    <source>
        <dbReference type="ARBA" id="ARBA00023125"/>
    </source>
</evidence>
<dbReference type="EC" id="3.4.-.-" evidence="8"/>
<evidence type="ECO:0000313" key="10">
    <source>
        <dbReference type="Proteomes" id="UP000265768"/>
    </source>
</evidence>
<dbReference type="GO" id="GO:0003697">
    <property type="term" value="F:single-stranded DNA binding"/>
    <property type="evidence" value="ECO:0007669"/>
    <property type="project" value="InterPro"/>
</dbReference>
<dbReference type="Pfam" id="PF02586">
    <property type="entry name" value="SRAP"/>
    <property type="match status" value="1"/>
</dbReference>
<organism evidence="9 10">
    <name type="scientific">Bailinhaonella thermotolerans</name>
    <dbReference type="NCBI Taxonomy" id="1070861"/>
    <lineage>
        <taxon>Bacteria</taxon>
        <taxon>Bacillati</taxon>
        <taxon>Actinomycetota</taxon>
        <taxon>Actinomycetes</taxon>
        <taxon>Streptosporangiales</taxon>
        <taxon>Streptosporangiaceae</taxon>
        <taxon>Bailinhaonella</taxon>
    </lineage>
</organism>
<keyword evidence="7" id="KW-0456">Lyase</keyword>
<proteinExistence type="inferred from homology"/>
<dbReference type="RefSeq" id="WP_119929552.1">
    <property type="nucleotide sequence ID" value="NZ_QZEY01000013.1"/>
</dbReference>
<dbReference type="PANTHER" id="PTHR13604">
    <property type="entry name" value="DC12-RELATED"/>
    <property type="match status" value="1"/>
</dbReference>
<protein>
    <recommendedName>
        <fullName evidence="8">Abasic site processing protein</fullName>
        <ecNumber evidence="8">3.4.-.-</ecNumber>
    </recommendedName>
</protein>
<reference evidence="9 10" key="1">
    <citation type="submission" date="2018-09" db="EMBL/GenBank/DDBJ databases">
        <title>YIM 75507 draft genome.</title>
        <authorList>
            <person name="Tang S."/>
            <person name="Feng Y."/>
        </authorList>
    </citation>
    <scope>NUCLEOTIDE SEQUENCE [LARGE SCALE GENOMIC DNA]</scope>
    <source>
        <strain evidence="9 10">YIM 75507</strain>
    </source>
</reference>
<name>A0A3A4B0Q9_9ACTN</name>
<dbReference type="InterPro" id="IPR036590">
    <property type="entry name" value="SRAP-like"/>
</dbReference>
<dbReference type="Proteomes" id="UP000265768">
    <property type="component" value="Unassembled WGS sequence"/>
</dbReference>
<keyword evidence="10" id="KW-1185">Reference proteome</keyword>
<dbReference type="PANTHER" id="PTHR13604:SF0">
    <property type="entry name" value="ABASIC SITE PROCESSING PROTEIN HMCES"/>
    <property type="match status" value="1"/>
</dbReference>
<evidence type="ECO:0000256" key="7">
    <source>
        <dbReference type="ARBA" id="ARBA00023239"/>
    </source>
</evidence>
<dbReference type="GO" id="GO:0006508">
    <property type="term" value="P:proteolysis"/>
    <property type="evidence" value="ECO:0007669"/>
    <property type="project" value="UniProtKB-KW"/>
</dbReference>
<accession>A0A3A4B0Q9</accession>
<comment type="caution">
    <text evidence="9">The sequence shown here is derived from an EMBL/GenBank/DDBJ whole genome shotgun (WGS) entry which is preliminary data.</text>
</comment>
<dbReference type="InterPro" id="IPR003738">
    <property type="entry name" value="SRAP"/>
</dbReference>
<evidence type="ECO:0000256" key="3">
    <source>
        <dbReference type="ARBA" id="ARBA00022763"/>
    </source>
</evidence>
<evidence type="ECO:0000256" key="2">
    <source>
        <dbReference type="ARBA" id="ARBA00022670"/>
    </source>
</evidence>
<dbReference type="EMBL" id="QZEY01000013">
    <property type="protein sequence ID" value="RJL25192.1"/>
    <property type="molecule type" value="Genomic_DNA"/>
</dbReference>
<keyword evidence="2 8" id="KW-0645">Protease</keyword>
<gene>
    <name evidence="9" type="ORF">D5H75_28100</name>
</gene>
<dbReference type="SUPFAM" id="SSF143081">
    <property type="entry name" value="BB1717-like"/>
    <property type="match status" value="1"/>
</dbReference>
<comment type="similarity">
    <text evidence="1 8">Belongs to the SOS response-associated peptidase family.</text>
</comment>
<evidence type="ECO:0000256" key="5">
    <source>
        <dbReference type="ARBA" id="ARBA00023124"/>
    </source>
</evidence>
<keyword evidence="5" id="KW-0190">Covalent protein-DNA linkage</keyword>